<dbReference type="EMBL" id="LBMM01016620">
    <property type="protein sequence ID" value="KMQ84363.1"/>
    <property type="molecule type" value="Genomic_DNA"/>
</dbReference>
<feature type="compositionally biased region" description="Polar residues" evidence="2">
    <location>
        <begin position="240"/>
        <end position="251"/>
    </location>
</feature>
<evidence type="ECO:0000256" key="2">
    <source>
        <dbReference type="SAM" id="MobiDB-lite"/>
    </source>
</evidence>
<accession>A0A0J7K1N2</accession>
<organism evidence="3 4">
    <name type="scientific">Lasius niger</name>
    <name type="common">Black garden ant</name>
    <dbReference type="NCBI Taxonomy" id="67767"/>
    <lineage>
        <taxon>Eukaryota</taxon>
        <taxon>Metazoa</taxon>
        <taxon>Ecdysozoa</taxon>
        <taxon>Arthropoda</taxon>
        <taxon>Hexapoda</taxon>
        <taxon>Insecta</taxon>
        <taxon>Pterygota</taxon>
        <taxon>Neoptera</taxon>
        <taxon>Endopterygota</taxon>
        <taxon>Hymenoptera</taxon>
        <taxon>Apocrita</taxon>
        <taxon>Aculeata</taxon>
        <taxon>Formicoidea</taxon>
        <taxon>Formicidae</taxon>
        <taxon>Formicinae</taxon>
        <taxon>Lasius</taxon>
        <taxon>Lasius</taxon>
    </lineage>
</organism>
<comment type="caution">
    <text evidence="3">The sequence shown here is derived from an EMBL/GenBank/DDBJ whole genome shotgun (WGS) entry which is preliminary data.</text>
</comment>
<dbReference type="AlphaFoldDB" id="A0A0J7K1N2"/>
<feature type="region of interest" description="Disordered" evidence="2">
    <location>
        <begin position="235"/>
        <end position="273"/>
    </location>
</feature>
<keyword evidence="1" id="KW-0175">Coiled coil</keyword>
<proteinExistence type="predicted"/>
<reference evidence="3 4" key="1">
    <citation type="submission" date="2015-04" db="EMBL/GenBank/DDBJ databases">
        <title>Lasius niger genome sequencing.</title>
        <authorList>
            <person name="Konorov E.A."/>
            <person name="Nikitin M.A."/>
            <person name="Kirill M.V."/>
            <person name="Chang P."/>
        </authorList>
    </citation>
    <scope>NUCLEOTIDE SEQUENCE [LARGE SCALE GENOMIC DNA]</scope>
    <source>
        <tissue evidence="3">Whole</tissue>
    </source>
</reference>
<sequence>MGMSKISDNVQKLLDKFHALELQNATTPTSDKATLDASWKMFLALNASQAGVKENELPKSTDKNISDEKIWEAQSRISALENNLKKSEEEKKSLLQINEDMNRKLQELETKLSNTNEELKNTKEALEAAKNTIKQYKERNIKKKNKEIKQIMNKTYHTLSERFAGESCSELSFDYVKATIASTIKHITLQVLYEDSDEEDVESKINKNVDSTVKTVNQQQTEGQTERLILNTPSDKDLSIKQTETSRSTTIMPIFENEPPPVPLDGIDEVDSD</sequence>
<dbReference type="STRING" id="67767.A0A0J7K1N2"/>
<evidence type="ECO:0000256" key="1">
    <source>
        <dbReference type="SAM" id="Coils"/>
    </source>
</evidence>
<gene>
    <name evidence="3" type="ORF">RF55_17886</name>
</gene>
<dbReference type="OrthoDB" id="5842926at2759"/>
<keyword evidence="4" id="KW-1185">Reference proteome</keyword>
<protein>
    <submittedName>
        <fullName evidence="3">Fk506-binding protein 15</fullName>
    </submittedName>
</protein>
<evidence type="ECO:0000313" key="3">
    <source>
        <dbReference type="EMBL" id="KMQ84363.1"/>
    </source>
</evidence>
<name>A0A0J7K1N2_LASNI</name>
<dbReference type="PaxDb" id="67767-A0A0J7K1N2"/>
<evidence type="ECO:0000313" key="4">
    <source>
        <dbReference type="Proteomes" id="UP000036403"/>
    </source>
</evidence>
<dbReference type="Proteomes" id="UP000036403">
    <property type="component" value="Unassembled WGS sequence"/>
</dbReference>
<feature type="coiled-coil region" evidence="1">
    <location>
        <begin position="70"/>
        <end position="154"/>
    </location>
</feature>
<dbReference type="SUPFAM" id="SSF57997">
    <property type="entry name" value="Tropomyosin"/>
    <property type="match status" value="1"/>
</dbReference>